<organism evidence="2 3">
    <name type="scientific">Haloferula sargassicola</name>
    <dbReference type="NCBI Taxonomy" id="490096"/>
    <lineage>
        <taxon>Bacteria</taxon>
        <taxon>Pseudomonadati</taxon>
        <taxon>Verrucomicrobiota</taxon>
        <taxon>Verrucomicrobiia</taxon>
        <taxon>Verrucomicrobiales</taxon>
        <taxon>Verrucomicrobiaceae</taxon>
        <taxon>Haloferula</taxon>
    </lineage>
</organism>
<protein>
    <recommendedName>
        <fullName evidence="4">Septum formation initiator</fullName>
    </recommendedName>
</protein>
<dbReference type="RefSeq" id="WP_353568851.1">
    <property type="nucleotide sequence ID" value="NZ_BAABRI010000034.1"/>
</dbReference>
<evidence type="ECO:0000313" key="3">
    <source>
        <dbReference type="Proteomes" id="UP001476282"/>
    </source>
</evidence>
<evidence type="ECO:0000256" key="1">
    <source>
        <dbReference type="SAM" id="Coils"/>
    </source>
</evidence>
<gene>
    <name evidence="2" type="ORF">Hsar01_03991</name>
</gene>
<name>A0ABP9UT83_9BACT</name>
<reference evidence="2 3" key="1">
    <citation type="submission" date="2024-02" db="EMBL/GenBank/DDBJ databases">
        <title>Haloferula sargassicola NBRC 104335.</title>
        <authorList>
            <person name="Ichikawa N."/>
            <person name="Katano-Makiyama Y."/>
            <person name="Hidaka K."/>
        </authorList>
    </citation>
    <scope>NUCLEOTIDE SEQUENCE [LARGE SCALE GENOMIC DNA]</scope>
    <source>
        <strain evidence="2 3">NBRC 104335</strain>
    </source>
</reference>
<keyword evidence="3" id="KW-1185">Reference proteome</keyword>
<sequence>MNRRKSEPRKSNLPAFIALGLLTAIATTGGAMHAIFRNGQIKAERKISDAHKRIEDLRADIQMVEVRRERLMDRYEIRDQLAMIDSPLVPVTYQVVERVEDHPVDPMPVAARP</sequence>
<dbReference type="EMBL" id="BAABRI010000034">
    <property type="protein sequence ID" value="GAA5484745.1"/>
    <property type="molecule type" value="Genomic_DNA"/>
</dbReference>
<dbReference type="Proteomes" id="UP001476282">
    <property type="component" value="Unassembled WGS sequence"/>
</dbReference>
<evidence type="ECO:0000313" key="2">
    <source>
        <dbReference type="EMBL" id="GAA5484745.1"/>
    </source>
</evidence>
<comment type="caution">
    <text evidence="2">The sequence shown here is derived from an EMBL/GenBank/DDBJ whole genome shotgun (WGS) entry which is preliminary data.</text>
</comment>
<feature type="coiled-coil region" evidence="1">
    <location>
        <begin position="40"/>
        <end position="74"/>
    </location>
</feature>
<proteinExistence type="predicted"/>
<evidence type="ECO:0008006" key="4">
    <source>
        <dbReference type="Google" id="ProtNLM"/>
    </source>
</evidence>
<keyword evidence="1" id="KW-0175">Coiled coil</keyword>
<accession>A0ABP9UT83</accession>